<dbReference type="GO" id="GO:0055085">
    <property type="term" value="P:transmembrane transport"/>
    <property type="evidence" value="ECO:0007669"/>
    <property type="project" value="TreeGrafter"/>
</dbReference>
<dbReference type="Gene3D" id="2.40.160.20">
    <property type="match status" value="1"/>
</dbReference>
<organism evidence="2 3">
    <name type="scientific">Phenylobacterium hankyongense</name>
    <dbReference type="NCBI Taxonomy" id="1813876"/>
    <lineage>
        <taxon>Bacteria</taxon>
        <taxon>Pseudomonadati</taxon>
        <taxon>Pseudomonadota</taxon>
        <taxon>Alphaproteobacteria</taxon>
        <taxon>Caulobacterales</taxon>
        <taxon>Caulobacteraceae</taxon>
        <taxon>Phenylobacterium</taxon>
    </lineage>
</organism>
<dbReference type="InterPro" id="IPR005618">
    <property type="entry name" value="OMPW"/>
</dbReference>
<comment type="caution">
    <text evidence="2">The sequence shown here is derived from an EMBL/GenBank/DDBJ whole genome shotgun (WGS) entry which is preliminary data.</text>
</comment>
<sequence length="248" mass="26015">MRVSDISVTAPQSFLRFTALLVSRRFKTLRTSVMSAIKQAALAALAVAAISTTAHAQTTDQWFVHAGPALVAPDESATMTAGGQAVPGANVSIDSRWTFEGEIGRYLTRNVAIAVAAGYPPTFTVKTAGSLSGLGTAGQMTGGPAGILLQYHFNREGRIQPYVGAGASFLVVFGTKDGVMTDLKAKSAMGTALQVGSDFMLNDRWGAFIDVKKAWVGTLATGSMGPNPVRAKVNVDPLVTNMGVTYHF</sequence>
<accession>A0A328AXH4</accession>
<evidence type="ECO:0008006" key="4">
    <source>
        <dbReference type="Google" id="ProtNLM"/>
    </source>
</evidence>
<comment type="similarity">
    <text evidence="1">Belongs to the OmpW/AlkL family.</text>
</comment>
<name>A0A328AXH4_9CAUL</name>
<evidence type="ECO:0000256" key="1">
    <source>
        <dbReference type="ARBA" id="ARBA00009330"/>
    </source>
</evidence>
<dbReference type="InterPro" id="IPR011250">
    <property type="entry name" value="OMP/PagP_B-barrel"/>
</dbReference>
<dbReference type="EMBL" id="QFYP01000001">
    <property type="protein sequence ID" value="RAK58965.1"/>
    <property type="molecule type" value="Genomic_DNA"/>
</dbReference>
<dbReference type="OrthoDB" id="9807574at2"/>
<gene>
    <name evidence="2" type="ORF">DJ021_03680</name>
</gene>
<dbReference type="AlphaFoldDB" id="A0A328AXH4"/>
<reference evidence="3" key="1">
    <citation type="submission" date="2018-05" db="EMBL/GenBank/DDBJ databases">
        <authorList>
            <person name="Li X."/>
        </authorList>
    </citation>
    <scope>NUCLEOTIDE SEQUENCE [LARGE SCALE GENOMIC DNA]</scope>
    <source>
        <strain evidence="3">HKS-05</strain>
    </source>
</reference>
<dbReference type="Proteomes" id="UP000249842">
    <property type="component" value="Unassembled WGS sequence"/>
</dbReference>
<dbReference type="GO" id="GO:0019867">
    <property type="term" value="C:outer membrane"/>
    <property type="evidence" value="ECO:0007669"/>
    <property type="project" value="InterPro"/>
</dbReference>
<evidence type="ECO:0000313" key="3">
    <source>
        <dbReference type="Proteomes" id="UP000249842"/>
    </source>
</evidence>
<dbReference type="PANTHER" id="PTHR36920:SF1">
    <property type="entry name" value="OUTER MEMBRANE PROTEIN W"/>
    <property type="match status" value="1"/>
</dbReference>
<proteinExistence type="inferred from homology"/>
<dbReference type="Pfam" id="PF03922">
    <property type="entry name" value="OmpW"/>
    <property type="match status" value="1"/>
</dbReference>
<keyword evidence="3" id="KW-1185">Reference proteome</keyword>
<evidence type="ECO:0000313" key="2">
    <source>
        <dbReference type="EMBL" id="RAK58965.1"/>
    </source>
</evidence>
<dbReference type="SUPFAM" id="SSF56925">
    <property type="entry name" value="OMPA-like"/>
    <property type="match status" value="1"/>
</dbReference>
<protein>
    <recommendedName>
        <fullName evidence="4">OmpW family protein</fullName>
    </recommendedName>
</protein>
<dbReference type="PANTHER" id="PTHR36920">
    <property type="match status" value="1"/>
</dbReference>